<dbReference type="InterPro" id="IPR036915">
    <property type="entry name" value="Cyclin-like_sf"/>
</dbReference>
<dbReference type="InParanoid" id="A7RS80"/>
<dbReference type="GO" id="GO:0017025">
    <property type="term" value="F:TBP-class protein binding"/>
    <property type="evidence" value="ECO:0000318"/>
    <property type="project" value="GO_Central"/>
</dbReference>
<evidence type="ECO:0000256" key="2">
    <source>
        <dbReference type="ARBA" id="ARBA00023163"/>
    </source>
</evidence>
<dbReference type="Proteomes" id="UP000001593">
    <property type="component" value="Unassembled WGS sequence"/>
</dbReference>
<dbReference type="GO" id="GO:0005634">
    <property type="term" value="C:nucleus"/>
    <property type="evidence" value="ECO:0000318"/>
    <property type="project" value="GO_Central"/>
</dbReference>
<protein>
    <recommendedName>
        <fullName evidence="6">B-related factor 1</fullName>
    </recommendedName>
</protein>
<dbReference type="EMBL" id="DS469533">
    <property type="protein sequence ID" value="EDO45696.1"/>
    <property type="molecule type" value="Genomic_DNA"/>
</dbReference>
<dbReference type="GO" id="GO:0006352">
    <property type="term" value="P:DNA-templated transcription initiation"/>
    <property type="evidence" value="ECO:0000318"/>
    <property type="project" value="GO_Central"/>
</dbReference>
<dbReference type="GO" id="GO:0001174">
    <property type="term" value="P:transcriptional start site selection at RNA polymerase II promoter"/>
    <property type="evidence" value="ECO:0000318"/>
    <property type="project" value="GO_Central"/>
</dbReference>
<dbReference type="GO" id="GO:0016251">
    <property type="term" value="F:RNA polymerase II general transcription initiation factor activity"/>
    <property type="evidence" value="ECO:0000318"/>
    <property type="project" value="GO_Central"/>
</dbReference>
<organism evidence="4 5">
    <name type="scientific">Nematostella vectensis</name>
    <name type="common">Starlet sea anemone</name>
    <dbReference type="NCBI Taxonomy" id="45351"/>
    <lineage>
        <taxon>Eukaryota</taxon>
        <taxon>Metazoa</taxon>
        <taxon>Cnidaria</taxon>
        <taxon>Anthozoa</taxon>
        <taxon>Hexacorallia</taxon>
        <taxon>Actiniaria</taxon>
        <taxon>Edwardsiidae</taxon>
        <taxon>Nematostella</taxon>
    </lineage>
</organism>
<evidence type="ECO:0000313" key="4">
    <source>
        <dbReference type="EMBL" id="EDO45696.1"/>
    </source>
</evidence>
<keyword evidence="5" id="KW-1185">Reference proteome</keyword>
<dbReference type="PANTHER" id="PTHR11618:SF13">
    <property type="entry name" value="TRANSCRIPTION INITIATION FACTOR IIB"/>
    <property type="match status" value="1"/>
</dbReference>
<dbReference type="STRING" id="45351.A7RS80"/>
<dbReference type="CDD" id="cd00043">
    <property type="entry name" value="CYCLIN_SF"/>
    <property type="match status" value="1"/>
</dbReference>
<evidence type="ECO:0008006" key="6">
    <source>
        <dbReference type="Google" id="ProtNLM"/>
    </source>
</evidence>
<keyword evidence="2" id="KW-0804">Transcription</keyword>
<dbReference type="GO" id="GO:0051123">
    <property type="term" value="P:RNA polymerase II preinitiation complex assembly"/>
    <property type="evidence" value="ECO:0000318"/>
    <property type="project" value="GO_Central"/>
</dbReference>
<evidence type="ECO:0000313" key="5">
    <source>
        <dbReference type="Proteomes" id="UP000001593"/>
    </source>
</evidence>
<sequence>MPLTCLHCKSGAVGYDEEEDVMVCGMCGTISEEGKRRAFQHDPVPWVSPNLKFSANSDWRYKHHHAELLGKERKVKKIMSEEGCKLNLPPRIIDETMKFILQTVYRAELDLHRRIRPLVFASIYIVARQNRVSLSLRNIAHVADMDVFRIGHVVKFICSSLNIELQQTNAHDYLSVLVKDFEVLGAREVENLATSLLDFLGDLCLAHGRNPVTLAYVSVFLSVESKYARPSKKIHDKICLMHAISGTTAKGFLQKIRRELCHIVKESLPWIGPVRPRDVAKFIPDVIQYKSLITYEPRTFSGRKRREKIRAERQVILDRVKDRIKRKEIFSQVNASVTRQASTEILSDNKTVSNVSQPFFKEKEGISNSVTEIALPELSMSDETLGKISSSSSTAVNNDARSAENQKATTDKSGCNPDQLKNEGVESSTSTKLQEEGACLLQTLPQRQVSSEMHGHTKEQKKATSKRPATDVGKASSQAKKTKPEQPKMSSKLLRLKQKYELSKSKHAKGSTVALRKISKQEKAEAPFATTPIKIPGAPKDKELSCTEDKEDKDLSNTEEAGHMFGSSIDEKMIEFLVSCGVEDNKILVGNLESLFIHHQPLMTGCDLDREDLDDDDIPESEMSNYIRNDKDLKKHKLISAHANLKVFSYIIQISIYLQGCLRNKVPRNFALTA</sequence>
<accession>A7RS80</accession>
<feature type="compositionally biased region" description="Polar residues" evidence="3">
    <location>
        <begin position="387"/>
        <end position="413"/>
    </location>
</feature>
<feature type="compositionally biased region" description="Basic and acidic residues" evidence="3">
    <location>
        <begin position="453"/>
        <end position="462"/>
    </location>
</feature>
<feature type="region of interest" description="Disordered" evidence="3">
    <location>
        <begin position="385"/>
        <end position="491"/>
    </location>
</feature>
<name>A7RS80_NEMVE</name>
<dbReference type="InterPro" id="IPR000812">
    <property type="entry name" value="TFIIB"/>
</dbReference>
<feature type="compositionally biased region" description="Basic and acidic residues" evidence="3">
    <location>
        <begin position="539"/>
        <end position="556"/>
    </location>
</feature>
<gene>
    <name evidence="4" type="ORF">NEMVEDRAFT_v1g240343</name>
</gene>
<reference evidence="4 5" key="1">
    <citation type="journal article" date="2007" name="Science">
        <title>Sea anemone genome reveals ancestral eumetazoan gene repertoire and genomic organization.</title>
        <authorList>
            <person name="Putnam N.H."/>
            <person name="Srivastava M."/>
            <person name="Hellsten U."/>
            <person name="Dirks B."/>
            <person name="Chapman J."/>
            <person name="Salamov A."/>
            <person name="Terry A."/>
            <person name="Shapiro H."/>
            <person name="Lindquist E."/>
            <person name="Kapitonov V.V."/>
            <person name="Jurka J."/>
            <person name="Genikhovich G."/>
            <person name="Grigoriev I.V."/>
            <person name="Lucas S.M."/>
            <person name="Steele R.E."/>
            <person name="Finnerty J.R."/>
            <person name="Technau U."/>
            <person name="Martindale M.Q."/>
            <person name="Rokhsar D.S."/>
        </authorList>
    </citation>
    <scope>NUCLEOTIDE SEQUENCE [LARGE SCALE GENOMIC DNA]</scope>
    <source>
        <strain evidence="5">CH2 X CH6</strain>
    </source>
</reference>
<proteinExistence type="predicted"/>
<dbReference type="GO" id="GO:0097550">
    <property type="term" value="C:transcription preinitiation complex"/>
    <property type="evidence" value="ECO:0000318"/>
    <property type="project" value="GO_Central"/>
</dbReference>
<feature type="region of interest" description="Disordered" evidence="3">
    <location>
        <begin position="531"/>
        <end position="556"/>
    </location>
</feature>
<keyword evidence="1" id="KW-0805">Transcription regulation</keyword>
<dbReference type="SUPFAM" id="SSF47954">
    <property type="entry name" value="Cyclin-like"/>
    <property type="match status" value="1"/>
</dbReference>
<dbReference type="AlphaFoldDB" id="A7RS80"/>
<evidence type="ECO:0000256" key="3">
    <source>
        <dbReference type="SAM" id="MobiDB-lite"/>
    </source>
</evidence>
<evidence type="ECO:0000256" key="1">
    <source>
        <dbReference type="ARBA" id="ARBA00023015"/>
    </source>
</evidence>
<dbReference type="HOGENOM" id="CLU_407861_0_0_1"/>
<dbReference type="Gene3D" id="1.10.472.10">
    <property type="entry name" value="Cyclin-like"/>
    <property type="match status" value="1"/>
</dbReference>
<dbReference type="PANTHER" id="PTHR11618">
    <property type="entry name" value="TRANSCRIPTION INITIATION FACTOR IIB-RELATED"/>
    <property type="match status" value="1"/>
</dbReference>